<feature type="transmembrane region" description="Helical" evidence="1">
    <location>
        <begin position="854"/>
        <end position="874"/>
    </location>
</feature>
<protein>
    <submittedName>
        <fullName evidence="2">Uncharacterized protein</fullName>
    </submittedName>
</protein>
<evidence type="ECO:0000313" key="3">
    <source>
        <dbReference type="Proteomes" id="UP000599074"/>
    </source>
</evidence>
<reference evidence="2" key="1">
    <citation type="submission" date="2021-01" db="EMBL/GenBank/DDBJ databases">
        <title>Whole genome shotgun sequence of Planosporangium mesophilum NBRC 109066.</title>
        <authorList>
            <person name="Komaki H."/>
            <person name="Tamura T."/>
        </authorList>
    </citation>
    <scope>NUCLEOTIDE SEQUENCE</scope>
    <source>
        <strain evidence="2">NBRC 109066</strain>
    </source>
</reference>
<sequence>MGVRLSLIRHTDLLVAEFEVVNMRISADGAHLEKESPGDPAQVVVRLPAQHVWEEAFPSGGIVVGHALSFSAGGTVLSFGVNADRIPLTVAALLDPTLVSPIGVPRSIPPDPGETSVFLGTQRTAIEFPTRLLLAPEGLATWRHRAAPFTAADGWTEIWHTRLVPDSGGPAQLRAYAHLPGRPEREGAPIRDSQLADIVTLTSAQDLVSAFVRYDARPLDADLMMLTALGASVRMRGLWEYPDLPPEQLTAIGFPTPTVTQYEHVAGLGRDVYVKVVSRGFLHTGHRASVVEITERRFEVHPDAGPPAIALLRKKEILVVQQPEQAYGAEQGYQFGGREMPLRSLRYVDTVTPPLSDFRADRVSWIQVNGADHPLTAVATDAEGRRVTVSIPVLYSPADRTAEELTGVFTSAGEQRRVWSLAGQPMAMAETDTPGTTSAPTESIELGMVPVSGHALGVLPTMAKASVRLPALEQLTGARTAHEVRLHEEYLKGGLESTAAGAFMELVDQVPVGFAADRVGGLAKPNNAIKDITSRGGVLPAVFTRPTVTAQDLAGVFGLDAKLLGNIGLADVLGDVGELGSGAFPTTPGDLQAILDDVGRRLPAPIMLTRALAGGGGAEVRYVWRPPLKEGFGPLRFTPGSTLTLDARTVRAADGTVTATVTGELREFRLEFLGIVVVTVDKLTFTSAPGRKPSVDIAGLAIDFGGELRFINTLRELFPADGFGAGTVVDVTPRGIEAGYSLAVPGAGVGVFSLHNIALSARLTIPFDDRPTAFRFAIAERHDPFTVSVSLFGGTGFFALTVGADGVKQVEGSIEFGGSVSLNIGVASGGVYVMGGIYFAWAENAVSLAGFLRAGGYVSVLGIVSVSVEFRLALGYRKVDGRSEMYGQASVTVSVKVAFFSKSVSLRLERSFAGAAGDPTFEDCVEPADWDEYCLAYA</sequence>
<gene>
    <name evidence="2" type="ORF">Pme01_37020</name>
</gene>
<evidence type="ECO:0000313" key="2">
    <source>
        <dbReference type="EMBL" id="GII24105.1"/>
    </source>
</evidence>
<keyword evidence="3" id="KW-1185">Reference proteome</keyword>
<keyword evidence="1" id="KW-0472">Membrane</keyword>
<organism evidence="2 3">
    <name type="scientific">Planosporangium mesophilum</name>
    <dbReference type="NCBI Taxonomy" id="689768"/>
    <lineage>
        <taxon>Bacteria</taxon>
        <taxon>Bacillati</taxon>
        <taxon>Actinomycetota</taxon>
        <taxon>Actinomycetes</taxon>
        <taxon>Micromonosporales</taxon>
        <taxon>Micromonosporaceae</taxon>
        <taxon>Planosporangium</taxon>
    </lineage>
</organism>
<name>A0A8J3TMM9_9ACTN</name>
<feature type="transmembrane region" description="Helical" evidence="1">
    <location>
        <begin position="785"/>
        <end position="804"/>
    </location>
</feature>
<keyword evidence="1" id="KW-1133">Transmembrane helix</keyword>
<proteinExistence type="predicted"/>
<evidence type="ECO:0000256" key="1">
    <source>
        <dbReference type="SAM" id="Phobius"/>
    </source>
</evidence>
<feature type="transmembrane region" description="Helical" evidence="1">
    <location>
        <begin position="816"/>
        <end position="842"/>
    </location>
</feature>
<accession>A0A8J3TMM9</accession>
<dbReference type="RefSeq" id="WP_168118143.1">
    <property type="nucleotide sequence ID" value="NZ_BOON01000033.1"/>
</dbReference>
<dbReference type="AlphaFoldDB" id="A0A8J3TMM9"/>
<dbReference type="EMBL" id="BOON01000033">
    <property type="protein sequence ID" value="GII24105.1"/>
    <property type="molecule type" value="Genomic_DNA"/>
</dbReference>
<dbReference type="Proteomes" id="UP000599074">
    <property type="component" value="Unassembled WGS sequence"/>
</dbReference>
<comment type="caution">
    <text evidence="2">The sequence shown here is derived from an EMBL/GenBank/DDBJ whole genome shotgun (WGS) entry which is preliminary data.</text>
</comment>
<keyword evidence="1" id="KW-0812">Transmembrane</keyword>